<accession>A0A3E3IBL5</accession>
<evidence type="ECO:0000313" key="3">
    <source>
        <dbReference type="Proteomes" id="UP000260812"/>
    </source>
</evidence>
<sequence>MLKLNILNMINFLKTVNECSGPVVLVSQDGRREDMNNQESLQERLLKNYKDNRRSLKMWIDVAEPADYLKIVCYYAGDC</sequence>
<dbReference type="OrthoDB" id="1857762at2"/>
<dbReference type="Proteomes" id="UP000261166">
    <property type="component" value="Unassembled WGS sequence"/>
</dbReference>
<evidence type="ECO:0000313" key="4">
    <source>
        <dbReference type="Proteomes" id="UP000261166"/>
    </source>
</evidence>
<evidence type="ECO:0000313" key="1">
    <source>
        <dbReference type="EMBL" id="RGE64465.1"/>
    </source>
</evidence>
<dbReference type="Proteomes" id="UP000260812">
    <property type="component" value="Unassembled WGS sequence"/>
</dbReference>
<proteinExistence type="predicted"/>
<dbReference type="EMBL" id="QVLU01000002">
    <property type="protein sequence ID" value="RGE74217.1"/>
    <property type="molecule type" value="Genomic_DNA"/>
</dbReference>
<keyword evidence="3" id="KW-1185">Reference proteome</keyword>
<comment type="caution">
    <text evidence="1">The sequence shown here is derived from an EMBL/GenBank/DDBJ whole genome shotgun (WGS) entry which is preliminary data.</text>
</comment>
<dbReference type="EMBL" id="QVLV01000002">
    <property type="protein sequence ID" value="RGE64465.1"/>
    <property type="molecule type" value="Genomic_DNA"/>
</dbReference>
<protein>
    <submittedName>
        <fullName evidence="1">Ribonuclease HII</fullName>
    </submittedName>
</protein>
<reference evidence="1 4" key="1">
    <citation type="submission" date="2018-08" db="EMBL/GenBank/DDBJ databases">
        <title>A genome reference for cultivated species of the human gut microbiota.</title>
        <authorList>
            <person name="Zou Y."/>
            <person name="Xue W."/>
            <person name="Luo G."/>
        </authorList>
    </citation>
    <scope>NUCLEOTIDE SEQUENCE [LARGE SCALE GENOMIC DNA]</scope>
    <source>
        <strain evidence="2 4">AF26-4BH</strain>
        <strain evidence="1">TF05-5AC</strain>
    </source>
</reference>
<name>A0A3E3IBL5_9FIRM</name>
<gene>
    <name evidence="2" type="ORF">DWY69_01925</name>
    <name evidence="1" type="ORF">DXC51_03205</name>
</gene>
<evidence type="ECO:0000313" key="2">
    <source>
        <dbReference type="EMBL" id="RGE74217.1"/>
    </source>
</evidence>
<organism evidence="1 3">
    <name type="scientific">Eisenbergiella massiliensis</name>
    <dbReference type="NCBI Taxonomy" id="1720294"/>
    <lineage>
        <taxon>Bacteria</taxon>
        <taxon>Bacillati</taxon>
        <taxon>Bacillota</taxon>
        <taxon>Clostridia</taxon>
        <taxon>Lachnospirales</taxon>
        <taxon>Lachnospiraceae</taxon>
        <taxon>Eisenbergiella</taxon>
    </lineage>
</organism>
<dbReference type="AlphaFoldDB" id="A0A3E3IBL5"/>